<dbReference type="Gene3D" id="3.50.50.60">
    <property type="entry name" value="FAD/NAD(P)-binding domain"/>
    <property type="match status" value="1"/>
</dbReference>
<evidence type="ECO:0000256" key="3">
    <source>
        <dbReference type="ARBA" id="ARBA00022827"/>
    </source>
</evidence>
<dbReference type="InterPro" id="IPR050493">
    <property type="entry name" value="FAD-dep_Monooxygenase_BioMet"/>
</dbReference>
<reference evidence="7" key="1">
    <citation type="submission" date="2023-11" db="EMBL/GenBank/DDBJ databases">
        <authorList>
            <person name="De Vega J J."/>
            <person name="De Vega J J."/>
        </authorList>
    </citation>
    <scope>NUCLEOTIDE SEQUENCE</scope>
</reference>
<keyword evidence="2" id="KW-0285">Flavoprotein</keyword>
<dbReference type="InterPro" id="IPR036188">
    <property type="entry name" value="FAD/NAD-bd_sf"/>
</dbReference>
<organism evidence="7 8">
    <name type="scientific">Mycena citricolor</name>
    <dbReference type="NCBI Taxonomy" id="2018698"/>
    <lineage>
        <taxon>Eukaryota</taxon>
        <taxon>Fungi</taxon>
        <taxon>Dikarya</taxon>
        <taxon>Basidiomycota</taxon>
        <taxon>Agaricomycotina</taxon>
        <taxon>Agaricomycetes</taxon>
        <taxon>Agaricomycetidae</taxon>
        <taxon>Agaricales</taxon>
        <taxon>Marasmiineae</taxon>
        <taxon>Mycenaceae</taxon>
        <taxon>Mycena</taxon>
    </lineage>
</organism>
<dbReference type="SUPFAM" id="SSF51905">
    <property type="entry name" value="FAD/NAD(P)-binding domain"/>
    <property type="match status" value="1"/>
</dbReference>
<evidence type="ECO:0000259" key="6">
    <source>
        <dbReference type="Pfam" id="PF01494"/>
    </source>
</evidence>
<evidence type="ECO:0000313" key="7">
    <source>
        <dbReference type="EMBL" id="CAK5262227.1"/>
    </source>
</evidence>
<evidence type="ECO:0000256" key="1">
    <source>
        <dbReference type="ARBA" id="ARBA00007992"/>
    </source>
</evidence>
<dbReference type="PANTHER" id="PTHR13789:SF306">
    <property type="entry name" value="HYDROXYLASE, PUTATIVE-RELATED"/>
    <property type="match status" value="1"/>
</dbReference>
<feature type="domain" description="FAD-binding" evidence="6">
    <location>
        <begin position="17"/>
        <end position="368"/>
    </location>
</feature>
<keyword evidence="3" id="KW-0274">FAD</keyword>
<dbReference type="EMBL" id="CAVNYO010000012">
    <property type="protein sequence ID" value="CAK5262227.1"/>
    <property type="molecule type" value="Genomic_DNA"/>
</dbReference>
<dbReference type="Proteomes" id="UP001295794">
    <property type="component" value="Unassembled WGS sequence"/>
</dbReference>
<dbReference type="AlphaFoldDB" id="A0AAD2JU86"/>
<comment type="caution">
    <text evidence="7">The sequence shown here is derived from an EMBL/GenBank/DDBJ whole genome shotgun (WGS) entry which is preliminary data.</text>
</comment>
<evidence type="ECO:0000313" key="8">
    <source>
        <dbReference type="Proteomes" id="UP001295794"/>
    </source>
</evidence>
<evidence type="ECO:0000256" key="4">
    <source>
        <dbReference type="ARBA" id="ARBA00023002"/>
    </source>
</evidence>
<accession>A0AAD2JU86</accession>
<comment type="similarity">
    <text evidence="1">Belongs to the paxM FAD-dependent monooxygenase family.</text>
</comment>
<proteinExistence type="inferred from homology"/>
<protein>
    <recommendedName>
        <fullName evidence="6">FAD-binding domain-containing protein</fullName>
    </recommendedName>
</protein>
<evidence type="ECO:0000256" key="5">
    <source>
        <dbReference type="ARBA" id="ARBA00023033"/>
    </source>
</evidence>
<keyword evidence="5" id="KW-0503">Monooxygenase</keyword>
<keyword evidence="8" id="KW-1185">Reference proteome</keyword>
<dbReference type="PANTHER" id="PTHR13789">
    <property type="entry name" value="MONOOXYGENASE"/>
    <property type="match status" value="1"/>
</dbReference>
<sequence>MPGQLAINPNKAGCSLRVVIVGGGLAGIALSFTLQRAGHVVTVMERSDGSSRSLTGIRSPPNMTRILNHWGLGPRLAKTAVKCPEFLFHQANGEVLGAIPLHEDFLRDLMADFLFLQHGELKTMLLSLATREGVEFRYNTEVEAVDGDAVSVRLSSGETVYADIVIGADGPDSKVRNLVAGETILGEKDGNMSLTMAIPTDRMRDDEDLRALTQGGKWWVWLGPNLLFHGSLISGGKLFSIVIGLRDVEPEKIAKYEESWENEYDINEFGIDWSAYDIRVQKMMKLVEKVTAIVHVKRPILESCVCDQARIVIVGEAAHPLVPTGQHGTGLAIEDAETMGALFSRIQNRSQIPRMLSAYEELRQTRCNHAQDYEGRKRHMLSAPAGPQQKARDERIRRTAAFQGDWAHLDEARFMAMWGDEIHMFSYSSTESVQDWFSKWGGLALAPKSGKLDPISPTVEVNISSGHPRPTRKLS</sequence>
<dbReference type="InterPro" id="IPR002938">
    <property type="entry name" value="FAD-bd"/>
</dbReference>
<name>A0AAD2JU86_9AGAR</name>
<evidence type="ECO:0000256" key="2">
    <source>
        <dbReference type="ARBA" id="ARBA00022630"/>
    </source>
</evidence>
<dbReference type="GO" id="GO:0004497">
    <property type="term" value="F:monooxygenase activity"/>
    <property type="evidence" value="ECO:0007669"/>
    <property type="project" value="UniProtKB-KW"/>
</dbReference>
<dbReference type="PRINTS" id="PR00420">
    <property type="entry name" value="RNGMNOXGNASE"/>
</dbReference>
<dbReference type="Pfam" id="PF01494">
    <property type="entry name" value="FAD_binding_3"/>
    <property type="match status" value="1"/>
</dbReference>
<dbReference type="GO" id="GO:0071949">
    <property type="term" value="F:FAD binding"/>
    <property type="evidence" value="ECO:0007669"/>
    <property type="project" value="InterPro"/>
</dbReference>
<keyword evidence="4" id="KW-0560">Oxidoreductase</keyword>
<gene>
    <name evidence="7" type="ORF">MYCIT1_LOCUS759</name>
</gene>